<evidence type="ECO:0000256" key="5">
    <source>
        <dbReference type="ARBA" id="ARBA00022605"/>
    </source>
</evidence>
<dbReference type="Gene3D" id="3.40.640.10">
    <property type="entry name" value="Type I PLP-dependent aspartate aminotransferase-like (Major domain)"/>
    <property type="match status" value="1"/>
</dbReference>
<dbReference type="InterPro" id="IPR050106">
    <property type="entry name" value="HistidinolP_aminotransfase"/>
</dbReference>
<keyword evidence="6 11" id="KW-0808">Transferase</keyword>
<keyword evidence="5" id="KW-0028">Amino-acid biosynthesis</keyword>
<sequence length="365" mass="38241">MLDALPVHGGTDAQGAARYDFSTNSNACGPCPHALAAVQQADASRYPDPAYTALRQRLAAFHGVAPARIALAASASEFIFRITAWAARQGVHQVLLPPHAYGDYRQAAQAWGLEVRLQPADSVTSAALADGVAPAAPRLLWACDPASPLGHAPQGLSAWAGPCGPAPGQAVGVLDCAYAPLRLSGQPALTSAERECVWQLFSPNKALGLTGVRGAYAIAPVGAEAAVQALQALCPSWPLGAHGAAMLHAWCDDASQHWMASALHTLRAWKAEQIALCQQLGWTVLPSVANFLCVRDVLAPVARDLACAEAGTEASSPAWSALLTHLRAQGIKVRDCASFGLPGHWRLGVLAPQAQAALRRAWHCR</sequence>
<feature type="domain" description="Aminotransferase class I/classII large" evidence="10">
    <location>
        <begin position="20"/>
        <end position="359"/>
    </location>
</feature>
<dbReference type="OrthoDB" id="9813612at2"/>
<dbReference type="GO" id="GO:0004400">
    <property type="term" value="F:histidinol-phosphate transaminase activity"/>
    <property type="evidence" value="ECO:0007669"/>
    <property type="project" value="UniProtKB-EC"/>
</dbReference>
<dbReference type="RefSeq" id="WP_119013330.1">
    <property type="nucleotide sequence ID" value="NZ_QXNC01000015.1"/>
</dbReference>
<evidence type="ECO:0000259" key="10">
    <source>
        <dbReference type="Pfam" id="PF00155"/>
    </source>
</evidence>
<comment type="similarity">
    <text evidence="2">Belongs to the class-II pyridoxal-phosphate-dependent aminotransferase family. Histidinol-phosphate aminotransferase subfamily.</text>
</comment>
<evidence type="ECO:0000256" key="6">
    <source>
        <dbReference type="ARBA" id="ARBA00022679"/>
    </source>
</evidence>
<accession>A0A4V6NQB2</accession>
<keyword evidence="7" id="KW-0663">Pyridoxal phosphate</keyword>
<dbReference type="InterPro" id="IPR015422">
    <property type="entry name" value="PyrdxlP-dep_Trfase_small"/>
</dbReference>
<dbReference type="EMBL" id="SLXH01000016">
    <property type="protein sequence ID" value="TCP16766.1"/>
    <property type="molecule type" value="Genomic_DNA"/>
</dbReference>
<dbReference type="InterPro" id="IPR015424">
    <property type="entry name" value="PyrdxlP-dep_Trfase"/>
</dbReference>
<evidence type="ECO:0000256" key="8">
    <source>
        <dbReference type="ARBA" id="ARBA00023102"/>
    </source>
</evidence>
<keyword evidence="8" id="KW-0368">Histidine biosynthesis</keyword>
<reference evidence="11 12" key="1">
    <citation type="submission" date="2019-03" db="EMBL/GenBank/DDBJ databases">
        <title>Genomic Encyclopedia of Type Strains, Phase IV (KMG-IV): sequencing the most valuable type-strain genomes for metagenomic binning, comparative biology and taxonomic classification.</title>
        <authorList>
            <person name="Goeker M."/>
        </authorList>
    </citation>
    <scope>NUCLEOTIDE SEQUENCE [LARGE SCALE GENOMIC DNA]</scope>
    <source>
        <strain evidence="11 12">DSM 1837</strain>
    </source>
</reference>
<gene>
    <name evidence="11" type="ORF">EV674_11671</name>
</gene>
<dbReference type="Pfam" id="PF00155">
    <property type="entry name" value="Aminotran_1_2"/>
    <property type="match status" value="1"/>
</dbReference>
<comment type="caution">
    <text evidence="11">The sequence shown here is derived from an EMBL/GenBank/DDBJ whole genome shotgun (WGS) entry which is preliminary data.</text>
</comment>
<dbReference type="PANTHER" id="PTHR43643">
    <property type="entry name" value="HISTIDINOL-PHOSPHATE AMINOTRANSFERASE 2"/>
    <property type="match status" value="1"/>
</dbReference>
<dbReference type="InterPro" id="IPR004839">
    <property type="entry name" value="Aminotransferase_I/II_large"/>
</dbReference>
<evidence type="ECO:0000313" key="12">
    <source>
        <dbReference type="Proteomes" id="UP000295182"/>
    </source>
</evidence>
<evidence type="ECO:0000256" key="3">
    <source>
        <dbReference type="ARBA" id="ARBA00012748"/>
    </source>
</evidence>
<dbReference type="Proteomes" id="UP000295182">
    <property type="component" value="Unassembled WGS sequence"/>
</dbReference>
<dbReference type="InterPro" id="IPR015421">
    <property type="entry name" value="PyrdxlP-dep_Trfase_major"/>
</dbReference>
<evidence type="ECO:0000256" key="4">
    <source>
        <dbReference type="ARBA" id="ARBA00022576"/>
    </source>
</evidence>
<evidence type="ECO:0000256" key="7">
    <source>
        <dbReference type="ARBA" id="ARBA00022898"/>
    </source>
</evidence>
<name>A0A4V6NQB2_9BURK</name>
<comment type="catalytic activity">
    <reaction evidence="9">
        <text>L-histidinol phosphate + 2-oxoglutarate = 3-(imidazol-4-yl)-2-oxopropyl phosphate + L-glutamate</text>
        <dbReference type="Rhea" id="RHEA:23744"/>
        <dbReference type="ChEBI" id="CHEBI:16810"/>
        <dbReference type="ChEBI" id="CHEBI:29985"/>
        <dbReference type="ChEBI" id="CHEBI:57766"/>
        <dbReference type="ChEBI" id="CHEBI:57980"/>
        <dbReference type="EC" id="2.6.1.9"/>
    </reaction>
</comment>
<keyword evidence="12" id="KW-1185">Reference proteome</keyword>
<evidence type="ECO:0000313" key="11">
    <source>
        <dbReference type="EMBL" id="TCP16766.1"/>
    </source>
</evidence>
<dbReference type="SUPFAM" id="SSF53383">
    <property type="entry name" value="PLP-dependent transferases"/>
    <property type="match status" value="1"/>
</dbReference>
<dbReference type="GO" id="GO:0000105">
    <property type="term" value="P:L-histidine biosynthetic process"/>
    <property type="evidence" value="ECO:0007669"/>
    <property type="project" value="UniProtKB-KW"/>
</dbReference>
<dbReference type="PANTHER" id="PTHR43643:SF6">
    <property type="entry name" value="HISTIDINOL-PHOSPHATE AMINOTRANSFERASE"/>
    <property type="match status" value="1"/>
</dbReference>
<comment type="pathway">
    <text evidence="1">Amino-acid biosynthesis; L-histidine biosynthesis; L-histidine from 5-phospho-alpha-D-ribose 1-diphosphate: step 7/9.</text>
</comment>
<dbReference type="AlphaFoldDB" id="A0A4V6NQB2"/>
<keyword evidence="4 11" id="KW-0032">Aminotransferase</keyword>
<evidence type="ECO:0000256" key="1">
    <source>
        <dbReference type="ARBA" id="ARBA00005011"/>
    </source>
</evidence>
<evidence type="ECO:0000256" key="9">
    <source>
        <dbReference type="ARBA" id="ARBA00047481"/>
    </source>
</evidence>
<protein>
    <recommendedName>
        <fullName evidence="3">histidinol-phosphate transaminase</fullName>
        <ecNumber evidence="3">2.6.1.9</ecNumber>
    </recommendedName>
</protein>
<evidence type="ECO:0000256" key="2">
    <source>
        <dbReference type="ARBA" id="ARBA00007970"/>
    </source>
</evidence>
<dbReference type="Gene3D" id="3.90.1150.10">
    <property type="entry name" value="Aspartate Aminotransferase, domain 1"/>
    <property type="match status" value="1"/>
</dbReference>
<dbReference type="GO" id="GO:0030170">
    <property type="term" value="F:pyridoxal phosphate binding"/>
    <property type="evidence" value="ECO:0007669"/>
    <property type="project" value="InterPro"/>
</dbReference>
<dbReference type="EC" id="2.6.1.9" evidence="3"/>
<organism evidence="11 12">
    <name type="scientific">Simplicispira metamorpha</name>
    <dbReference type="NCBI Taxonomy" id="80881"/>
    <lineage>
        <taxon>Bacteria</taxon>
        <taxon>Pseudomonadati</taxon>
        <taxon>Pseudomonadota</taxon>
        <taxon>Betaproteobacteria</taxon>
        <taxon>Burkholderiales</taxon>
        <taxon>Comamonadaceae</taxon>
        <taxon>Simplicispira</taxon>
    </lineage>
</organism>
<proteinExistence type="inferred from homology"/>